<dbReference type="InterPro" id="IPR010982">
    <property type="entry name" value="Lambda_DNA-bd_dom_sf"/>
</dbReference>
<accession>A0A8S5MU87</accession>
<evidence type="ECO:0000313" key="2">
    <source>
        <dbReference type="EMBL" id="DAD85894.1"/>
    </source>
</evidence>
<dbReference type="CDD" id="cd00093">
    <property type="entry name" value="HTH_XRE"/>
    <property type="match status" value="1"/>
</dbReference>
<sequence length="143" mass="16404">MQTENRNIYKKPREIAGYSQERAAELLDISVESLRAYETGRRVPPGEVVVRMMDLYNCQYLAVSHLRTSEACASFLPDVKLQDLPTAILRLQKELNDFLKCREEVLDITCDGVISPEERPRWERVLKELDDVSAAIMAVKFAD</sequence>
<organism evidence="2">
    <name type="scientific">Siphoviridae sp. ctGdK3</name>
    <dbReference type="NCBI Taxonomy" id="2826222"/>
    <lineage>
        <taxon>Viruses</taxon>
        <taxon>Duplodnaviria</taxon>
        <taxon>Heunggongvirae</taxon>
        <taxon>Uroviricota</taxon>
        <taxon>Caudoviricetes</taxon>
    </lineage>
</organism>
<dbReference type="Pfam" id="PF13560">
    <property type="entry name" value="HTH_31"/>
    <property type="match status" value="1"/>
</dbReference>
<feature type="domain" description="HTH cro/C1-type" evidence="1">
    <location>
        <begin position="13"/>
        <end position="61"/>
    </location>
</feature>
<dbReference type="Gene3D" id="1.10.260.40">
    <property type="entry name" value="lambda repressor-like DNA-binding domains"/>
    <property type="match status" value="1"/>
</dbReference>
<dbReference type="SMART" id="SM00530">
    <property type="entry name" value="HTH_XRE"/>
    <property type="match status" value="1"/>
</dbReference>
<evidence type="ECO:0000259" key="1">
    <source>
        <dbReference type="PROSITE" id="PS50943"/>
    </source>
</evidence>
<dbReference type="SUPFAM" id="SSF47413">
    <property type="entry name" value="lambda repressor-like DNA-binding domains"/>
    <property type="match status" value="1"/>
</dbReference>
<dbReference type="EMBL" id="BK014990">
    <property type="protein sequence ID" value="DAD85894.1"/>
    <property type="molecule type" value="Genomic_DNA"/>
</dbReference>
<dbReference type="PROSITE" id="PS50943">
    <property type="entry name" value="HTH_CROC1"/>
    <property type="match status" value="1"/>
</dbReference>
<reference evidence="2" key="1">
    <citation type="journal article" date="2021" name="Proc. Natl. Acad. Sci. U.S.A.">
        <title>A Catalog of Tens of Thousands of Viruses from Human Metagenomes Reveals Hidden Associations with Chronic Diseases.</title>
        <authorList>
            <person name="Tisza M.J."/>
            <person name="Buck C.B."/>
        </authorList>
    </citation>
    <scope>NUCLEOTIDE SEQUENCE</scope>
    <source>
        <strain evidence="2">CtGdK3</strain>
    </source>
</reference>
<dbReference type="InterPro" id="IPR001387">
    <property type="entry name" value="Cro/C1-type_HTH"/>
</dbReference>
<protein>
    <submittedName>
        <fullName evidence="2">Regulatory protein</fullName>
    </submittedName>
</protein>
<dbReference type="GO" id="GO:0003677">
    <property type="term" value="F:DNA binding"/>
    <property type="evidence" value="ECO:0007669"/>
    <property type="project" value="InterPro"/>
</dbReference>
<proteinExistence type="predicted"/>
<name>A0A8S5MU87_9CAUD</name>